<name>A0A0H5R6G5_9EUKA</name>
<dbReference type="PANTHER" id="PTHR13430:SF4">
    <property type="entry name" value="AUTOPHAGY-RELATED PROTEIN 13"/>
    <property type="match status" value="1"/>
</dbReference>
<proteinExistence type="predicted"/>
<dbReference type="InterPro" id="IPR018731">
    <property type="entry name" value="Atg13_N"/>
</dbReference>
<dbReference type="GO" id="GO:1990316">
    <property type="term" value="C:Atg1/ULK1 kinase complex"/>
    <property type="evidence" value="ECO:0007669"/>
    <property type="project" value="InterPro"/>
</dbReference>
<dbReference type="PANTHER" id="PTHR13430">
    <property type="match status" value="1"/>
</dbReference>
<accession>A0A0H5R6G5</accession>
<organism evidence="3">
    <name type="scientific">Spongospora subterranea</name>
    <dbReference type="NCBI Taxonomy" id="70186"/>
    <lineage>
        <taxon>Eukaryota</taxon>
        <taxon>Sar</taxon>
        <taxon>Rhizaria</taxon>
        <taxon>Endomyxa</taxon>
        <taxon>Phytomyxea</taxon>
        <taxon>Plasmodiophorida</taxon>
        <taxon>Plasmodiophoridae</taxon>
        <taxon>Spongospora</taxon>
    </lineage>
</organism>
<reference evidence="3" key="1">
    <citation type="submission" date="2015-04" db="EMBL/GenBank/DDBJ databases">
        <title>The genome sequence of the plant pathogenic Rhizarian Plasmodiophora brassicae reveals insights in its biotrophic life cycle and the origin of chitin synthesis.</title>
        <authorList>
            <person name="Schwelm A."/>
            <person name="Fogelqvist J."/>
            <person name="Knaust A."/>
            <person name="Julke S."/>
            <person name="Lilja T."/>
            <person name="Dhandapani V."/>
            <person name="Bonilla-Rosso G."/>
            <person name="Karlsson M."/>
            <person name="Shevchenko A."/>
            <person name="Choi S.R."/>
            <person name="Kim H.G."/>
            <person name="Park J.Y."/>
            <person name="Lim Y.P."/>
            <person name="Ludwig-Muller J."/>
            <person name="Dixelius C."/>
        </authorList>
    </citation>
    <scope>NUCLEOTIDE SEQUENCE</scope>
    <source>
        <tissue evidence="3">Potato root galls</tissue>
    </source>
</reference>
<dbReference type="GO" id="GO:0005829">
    <property type="term" value="C:cytosol"/>
    <property type="evidence" value="ECO:0007669"/>
    <property type="project" value="TreeGrafter"/>
</dbReference>
<sequence length="388" mass="42057">MSDGPHSRPHIIEIVKKLIHIVLSSRILAGENDPKTISRSFNLEVTEMESVKKALNSLTLDVDTAIPLHLDICTSSNTNPEGVLLERWSLNIVKPASHKAISLDDVSHATTFQHALIMLRSLHSALRILPAHTLFCLGESALSRLDPLPFAIFFFINSGAPSPCRTFDGAHVKNFVFSPLNTGLTGILNLSVFYRTRVQYTAAIATPDLVKSQIISNYIAPSPSPRSRSCGHDSSVLLHDRQALALTAQSSQLELSGEVGPAFAGRSTFRMTPTISSHIRTELSANQVAQITSSFKPSPSPPLSTSPFVIHTEHLLMNTICNDGLGFARTEPGDSHAEVGAFLSVLRNAPSKLTSLETVQASVDDLFCEIDRCLTVNSALKKLVLPGK</sequence>
<dbReference type="Gene3D" id="3.30.900.10">
    <property type="entry name" value="HORMA domain"/>
    <property type="match status" value="1"/>
</dbReference>
<evidence type="ECO:0000313" key="3">
    <source>
        <dbReference type="EMBL" id="CRZ09426.1"/>
    </source>
</evidence>
<keyword evidence="1" id="KW-0072">Autophagy</keyword>
<dbReference type="GO" id="GO:0034727">
    <property type="term" value="P:piecemeal microautophagy of the nucleus"/>
    <property type="evidence" value="ECO:0007669"/>
    <property type="project" value="TreeGrafter"/>
</dbReference>
<feature type="domain" description="Autophagy-related protein 13 N-terminal" evidence="2">
    <location>
        <begin position="73"/>
        <end position="135"/>
    </location>
</feature>
<dbReference type="Pfam" id="PF10033">
    <property type="entry name" value="ATG13"/>
    <property type="match status" value="1"/>
</dbReference>
<dbReference type="InterPro" id="IPR036570">
    <property type="entry name" value="HORMA_dom_sf"/>
</dbReference>
<dbReference type="InterPro" id="IPR040182">
    <property type="entry name" value="ATG13"/>
</dbReference>
<dbReference type="GO" id="GO:0000423">
    <property type="term" value="P:mitophagy"/>
    <property type="evidence" value="ECO:0007669"/>
    <property type="project" value="TreeGrafter"/>
</dbReference>
<dbReference type="GO" id="GO:0000407">
    <property type="term" value="C:phagophore assembly site"/>
    <property type="evidence" value="ECO:0007669"/>
    <property type="project" value="TreeGrafter"/>
</dbReference>
<dbReference type="EMBL" id="HACM01008984">
    <property type="protein sequence ID" value="CRZ09426.1"/>
    <property type="molecule type" value="Transcribed_RNA"/>
</dbReference>
<evidence type="ECO:0000256" key="1">
    <source>
        <dbReference type="ARBA" id="ARBA00023006"/>
    </source>
</evidence>
<protein>
    <recommendedName>
        <fullName evidence="2">Autophagy-related protein 13 N-terminal domain-containing protein</fullName>
    </recommendedName>
</protein>
<dbReference type="GO" id="GO:0034497">
    <property type="term" value="P:protein localization to phagophore assembly site"/>
    <property type="evidence" value="ECO:0007669"/>
    <property type="project" value="TreeGrafter"/>
</dbReference>
<evidence type="ECO:0000259" key="2">
    <source>
        <dbReference type="Pfam" id="PF10033"/>
    </source>
</evidence>
<dbReference type="AlphaFoldDB" id="A0A0H5R6G5"/>